<dbReference type="InterPro" id="IPR003489">
    <property type="entry name" value="RHF/RaiA"/>
</dbReference>
<dbReference type="AlphaFoldDB" id="A0A101CYT5"/>
<dbReference type="GO" id="GO:0005829">
    <property type="term" value="C:cytosol"/>
    <property type="evidence" value="ECO:0007669"/>
    <property type="project" value="UniProtKB-ARBA"/>
</dbReference>
<dbReference type="PROSITE" id="PS51857">
    <property type="entry name" value="CSD_2"/>
    <property type="match status" value="1"/>
</dbReference>
<dbReference type="SUPFAM" id="SSF69754">
    <property type="entry name" value="Ribosome binding protein Y (YfiA homologue)"/>
    <property type="match status" value="1"/>
</dbReference>
<dbReference type="Proteomes" id="UP000053791">
    <property type="component" value="Unassembled WGS sequence"/>
</dbReference>
<dbReference type="GO" id="GO:0003676">
    <property type="term" value="F:nucleic acid binding"/>
    <property type="evidence" value="ECO:0007669"/>
    <property type="project" value="InterPro"/>
</dbReference>
<dbReference type="SUPFAM" id="SSF50249">
    <property type="entry name" value="Nucleic acid-binding proteins"/>
    <property type="match status" value="1"/>
</dbReference>
<proteinExistence type="predicted"/>
<dbReference type="Pfam" id="PF02482">
    <property type="entry name" value="Ribosomal_S30AE"/>
    <property type="match status" value="1"/>
</dbReference>
<evidence type="ECO:0000313" key="3">
    <source>
        <dbReference type="Proteomes" id="UP000053791"/>
    </source>
</evidence>
<dbReference type="Gene3D" id="2.40.50.140">
    <property type="entry name" value="Nucleic acid-binding proteins"/>
    <property type="match status" value="1"/>
</dbReference>
<dbReference type="SMART" id="SM00357">
    <property type="entry name" value="CSP"/>
    <property type="match status" value="1"/>
</dbReference>
<accession>A0A101CYT5</accession>
<reference evidence="2 3" key="1">
    <citation type="submission" date="2015-12" db="EMBL/GenBank/DDBJ databases">
        <authorList>
            <person name="Shamseldin A."/>
            <person name="Moawad H."/>
            <person name="Abd El-Rahim W.M."/>
            <person name="Sadowsky M.J."/>
        </authorList>
    </citation>
    <scope>NUCLEOTIDE SEQUENCE [LARGE SCALE GENOMIC DNA]</scope>
    <source>
        <strain evidence="2 3">ZGT118</strain>
    </source>
</reference>
<dbReference type="RefSeq" id="WP_068344079.1">
    <property type="nucleotide sequence ID" value="NZ_LQBQ01000001.1"/>
</dbReference>
<dbReference type="InterPro" id="IPR036567">
    <property type="entry name" value="RHF-like"/>
</dbReference>
<gene>
    <name evidence="2" type="ORF">AVO45_02280</name>
</gene>
<feature type="domain" description="CSD" evidence="1">
    <location>
        <begin position="117"/>
        <end position="181"/>
    </location>
</feature>
<protein>
    <recommendedName>
        <fullName evidence="1">CSD domain-containing protein</fullName>
    </recommendedName>
</protein>
<dbReference type="Pfam" id="PF00313">
    <property type="entry name" value="CSD"/>
    <property type="match status" value="1"/>
</dbReference>
<evidence type="ECO:0000259" key="1">
    <source>
        <dbReference type="PROSITE" id="PS51857"/>
    </source>
</evidence>
<sequence>MQNEPQITFHGLDSSPALTTLVKEKIAKLEQFYGRATSCLVRIEKDTRKGQQGHLFRVSITLELPIGTVVVSGKPGDIDAHEDVRVALRDSFDAARGQLEDLARKSGRVHVKRHPERVHGEIVRLFPDEGYGFIRLSNDEEAFFHRDSVTGAGWDTLDLGSSVTFTLMDGDKGYYAANVTVRS</sequence>
<name>A0A101CYT5_9RHOB</name>
<keyword evidence="3" id="KW-1185">Reference proteome</keyword>
<evidence type="ECO:0000313" key="2">
    <source>
        <dbReference type="EMBL" id="KUJ85827.1"/>
    </source>
</evidence>
<dbReference type="Gene3D" id="3.30.160.100">
    <property type="entry name" value="Ribosome hibernation promotion factor-like"/>
    <property type="match status" value="1"/>
</dbReference>
<organism evidence="2 3">
    <name type="scientific">Ruegeria marisrubri</name>
    <dbReference type="NCBI Taxonomy" id="1685379"/>
    <lineage>
        <taxon>Bacteria</taxon>
        <taxon>Pseudomonadati</taxon>
        <taxon>Pseudomonadota</taxon>
        <taxon>Alphaproteobacteria</taxon>
        <taxon>Rhodobacterales</taxon>
        <taxon>Roseobacteraceae</taxon>
        <taxon>Ruegeria</taxon>
    </lineage>
</organism>
<dbReference type="STRING" id="1685379.AVO45_02280"/>
<dbReference type="InterPro" id="IPR011129">
    <property type="entry name" value="CSD"/>
</dbReference>
<comment type="caution">
    <text evidence="2">The sequence shown here is derived from an EMBL/GenBank/DDBJ whole genome shotgun (WGS) entry which is preliminary data.</text>
</comment>
<dbReference type="InterPro" id="IPR012340">
    <property type="entry name" value="NA-bd_OB-fold"/>
</dbReference>
<dbReference type="EMBL" id="LQBQ01000001">
    <property type="protein sequence ID" value="KUJ85827.1"/>
    <property type="molecule type" value="Genomic_DNA"/>
</dbReference>
<dbReference type="InterPro" id="IPR002059">
    <property type="entry name" value="CSP_DNA-bd"/>
</dbReference>